<keyword evidence="2" id="KW-1185">Reference proteome</keyword>
<reference evidence="1 2" key="1">
    <citation type="submission" date="2016-10" db="EMBL/GenBank/DDBJ databases">
        <authorList>
            <person name="de Groot N.N."/>
        </authorList>
    </citation>
    <scope>NUCLEOTIDE SEQUENCE [LARGE SCALE GENOMIC DNA]</scope>
    <source>
        <strain evidence="1 2">DSM 18684</strain>
    </source>
</reference>
<name>A0A1I2Y0A4_9SPHI</name>
<evidence type="ECO:0000313" key="1">
    <source>
        <dbReference type="EMBL" id="SFH18416.1"/>
    </source>
</evidence>
<dbReference type="PROSITE" id="PS51257">
    <property type="entry name" value="PROKAR_LIPOPROTEIN"/>
    <property type="match status" value="1"/>
</dbReference>
<accession>A0A1I2Y0A4</accession>
<organism evidence="1 2">
    <name type="scientific">Pedobacter insulae</name>
    <dbReference type="NCBI Taxonomy" id="414048"/>
    <lineage>
        <taxon>Bacteria</taxon>
        <taxon>Pseudomonadati</taxon>
        <taxon>Bacteroidota</taxon>
        <taxon>Sphingobacteriia</taxon>
        <taxon>Sphingobacteriales</taxon>
        <taxon>Sphingobacteriaceae</taxon>
        <taxon>Pedobacter</taxon>
    </lineage>
</organism>
<protein>
    <submittedName>
        <fullName evidence="1">Uncharacterized protein</fullName>
    </submittedName>
</protein>
<dbReference type="AlphaFoldDB" id="A0A1I2Y0A4"/>
<dbReference type="RefSeq" id="WP_090994179.1">
    <property type="nucleotide sequence ID" value="NZ_FOPP01000006.1"/>
</dbReference>
<dbReference type="OrthoDB" id="1488726at2"/>
<dbReference type="EMBL" id="FOPP01000006">
    <property type="protein sequence ID" value="SFH18416.1"/>
    <property type="molecule type" value="Genomic_DNA"/>
</dbReference>
<evidence type="ECO:0000313" key="2">
    <source>
        <dbReference type="Proteomes" id="UP000199666"/>
    </source>
</evidence>
<dbReference type="STRING" id="414048.SAMN04489864_106118"/>
<sequence length="304" mass="32817">MKNSILIAAVAILFSTGCKKDGGVTEGPTLSLADFNNKFSVPTQLFNGVAGTGFSITGNKGIKLDFPANAFLDASGNQVTGNIKLSLKEVMTKGDILLSGKMTESNKQLLVSGGEFQVLALKNGQLLKLNPAAEVMVKVPTTLSTSPMDLFEFKGTTSSDSTWMLNQKARVTTTPTYYQFALPNFGWVNCDYFYNNPNPKTTITASPVYAGASPSIKDQRAYLIFDAINNVIGLPFELSINKHQSYLNSMPIGMTGKLVIISVDMDDRIYFGYSNFTISNGLHVNVPVAVSTQADIDNFLSAIN</sequence>
<proteinExistence type="predicted"/>
<gene>
    <name evidence="1" type="ORF">SAMN04489864_106118</name>
</gene>
<dbReference type="Proteomes" id="UP000199666">
    <property type="component" value="Unassembled WGS sequence"/>
</dbReference>